<accession>A0A6A4B0C1</accession>
<protein>
    <submittedName>
        <fullName evidence="2">Uncharacterized protein</fullName>
    </submittedName>
</protein>
<dbReference type="Proteomes" id="UP000434957">
    <property type="component" value="Unassembled WGS sequence"/>
</dbReference>
<comment type="caution">
    <text evidence="2">The sequence shown here is derived from an EMBL/GenBank/DDBJ whole genome shotgun (WGS) entry which is preliminary data.</text>
</comment>
<dbReference type="AlphaFoldDB" id="A0A6A4B0C1"/>
<reference evidence="2 3" key="1">
    <citation type="submission" date="2018-08" db="EMBL/GenBank/DDBJ databases">
        <title>Genomic investigation of the strawberry pathogen Phytophthora fragariae indicates pathogenicity is determined by transcriptional variation in three key races.</title>
        <authorList>
            <person name="Adams T.M."/>
            <person name="Armitage A.D."/>
            <person name="Sobczyk M.K."/>
            <person name="Bates H.J."/>
            <person name="Dunwell J.M."/>
            <person name="Nellist C.F."/>
            <person name="Harrison R.J."/>
        </authorList>
    </citation>
    <scope>NUCLEOTIDE SEQUENCE [LARGE SCALE GENOMIC DNA]</scope>
    <source>
        <strain evidence="2 3">SCRP333</strain>
    </source>
</reference>
<organism evidence="2 3">
    <name type="scientific">Phytophthora rubi</name>
    <dbReference type="NCBI Taxonomy" id="129364"/>
    <lineage>
        <taxon>Eukaryota</taxon>
        <taxon>Sar</taxon>
        <taxon>Stramenopiles</taxon>
        <taxon>Oomycota</taxon>
        <taxon>Peronosporomycetes</taxon>
        <taxon>Peronosporales</taxon>
        <taxon>Peronosporaceae</taxon>
        <taxon>Phytophthora</taxon>
    </lineage>
</organism>
<feature type="region of interest" description="Disordered" evidence="1">
    <location>
        <begin position="1"/>
        <end position="29"/>
    </location>
</feature>
<evidence type="ECO:0000256" key="1">
    <source>
        <dbReference type="SAM" id="MobiDB-lite"/>
    </source>
</evidence>
<dbReference type="EMBL" id="QXFT01008218">
    <property type="protein sequence ID" value="KAE9264776.1"/>
    <property type="molecule type" value="Genomic_DNA"/>
</dbReference>
<sequence>MRRKWPRWNRPSLSSRHGDEFEQQEQATAEADVEIEVARRACGRGDCG</sequence>
<proteinExistence type="predicted"/>
<keyword evidence="3" id="KW-1185">Reference proteome</keyword>
<gene>
    <name evidence="2" type="ORF">PR003_g32678</name>
</gene>
<name>A0A6A4B0C1_9STRA</name>
<evidence type="ECO:0000313" key="2">
    <source>
        <dbReference type="EMBL" id="KAE9264776.1"/>
    </source>
</evidence>
<evidence type="ECO:0000313" key="3">
    <source>
        <dbReference type="Proteomes" id="UP000434957"/>
    </source>
</evidence>